<organism evidence="1">
    <name type="scientific">Amphimedon queenslandica</name>
    <name type="common">Sponge</name>
    <dbReference type="NCBI Taxonomy" id="400682"/>
    <lineage>
        <taxon>Eukaryota</taxon>
        <taxon>Metazoa</taxon>
        <taxon>Porifera</taxon>
        <taxon>Demospongiae</taxon>
        <taxon>Heteroscleromorpha</taxon>
        <taxon>Haplosclerida</taxon>
        <taxon>Niphatidae</taxon>
        <taxon>Amphimedon</taxon>
    </lineage>
</organism>
<dbReference type="AlphaFoldDB" id="A0A1X7VPA5"/>
<dbReference type="EnsemblMetazoa" id="Aqu2.1.41719_001">
    <property type="protein sequence ID" value="Aqu2.1.41719_001"/>
    <property type="gene ID" value="Aqu2.1.41719"/>
</dbReference>
<sequence length="102" mass="11594">MTPHATTTTEAPAMLLTKTIPRKNLVLVRPDLDKNVKEQQAKQKCILMECAYGIIEDLPSGYQESFVVKQGQSLMNLKLKGISGRDMQNSCVQQYLNRLQRR</sequence>
<protein>
    <submittedName>
        <fullName evidence="1">Uncharacterized protein</fullName>
    </submittedName>
</protein>
<proteinExistence type="predicted"/>
<dbReference type="InParanoid" id="A0A1X7VPA5"/>
<evidence type="ECO:0000313" key="1">
    <source>
        <dbReference type="EnsemblMetazoa" id="Aqu2.1.41719_001"/>
    </source>
</evidence>
<reference evidence="1" key="1">
    <citation type="submission" date="2017-05" db="UniProtKB">
        <authorList>
            <consortium name="EnsemblMetazoa"/>
        </authorList>
    </citation>
    <scope>IDENTIFICATION</scope>
</reference>
<accession>A0A1X7VPA5</accession>
<name>A0A1X7VPA5_AMPQE</name>